<keyword evidence="1" id="KW-0472">Membrane</keyword>
<accession>A0A4S4K033</accession>
<dbReference type="Proteomes" id="UP000297014">
    <property type="component" value="Unassembled WGS sequence"/>
</dbReference>
<reference evidence="2 3" key="1">
    <citation type="submission" date="2014-01" db="EMBL/GenBank/DDBJ databases">
        <title>Draft genome sequencing of Bacillus alcalophilus CGMCC 1.3604.</title>
        <authorList>
            <person name="Yang J."/>
            <person name="Diao L."/>
            <person name="Yang S."/>
        </authorList>
    </citation>
    <scope>NUCLEOTIDE SEQUENCE [LARGE SCALE GENOMIC DNA]</scope>
    <source>
        <strain evidence="2 3">CGMCC 1.3604</strain>
    </source>
</reference>
<evidence type="ECO:0000313" key="3">
    <source>
        <dbReference type="Proteomes" id="UP000297014"/>
    </source>
</evidence>
<protein>
    <submittedName>
        <fullName evidence="2">Uncharacterized protein</fullName>
    </submittedName>
</protein>
<name>A0A4S4K033_ALKAL</name>
<evidence type="ECO:0000313" key="2">
    <source>
        <dbReference type="EMBL" id="THG89279.1"/>
    </source>
</evidence>
<organism evidence="2 3">
    <name type="scientific">Alkalihalobacillus alcalophilus ATCC 27647 = CGMCC 1.3604</name>
    <dbReference type="NCBI Taxonomy" id="1218173"/>
    <lineage>
        <taxon>Bacteria</taxon>
        <taxon>Bacillati</taxon>
        <taxon>Bacillota</taxon>
        <taxon>Bacilli</taxon>
        <taxon>Bacillales</taxon>
        <taxon>Bacillaceae</taxon>
        <taxon>Alkalihalobacillus</taxon>
    </lineage>
</organism>
<feature type="transmembrane region" description="Helical" evidence="1">
    <location>
        <begin position="7"/>
        <end position="31"/>
    </location>
</feature>
<sequence length="45" mass="5103">MLERRNPLLLISGIGISFLGSWIYLIALNLYHSSNCYSVNKYLVG</sequence>
<keyword evidence="1" id="KW-0812">Transmembrane</keyword>
<proteinExistence type="predicted"/>
<comment type="caution">
    <text evidence="2">The sequence shown here is derived from an EMBL/GenBank/DDBJ whole genome shotgun (WGS) entry which is preliminary data.</text>
</comment>
<dbReference type="EMBL" id="JALP01000249">
    <property type="protein sequence ID" value="THG89279.1"/>
    <property type="molecule type" value="Genomic_DNA"/>
</dbReference>
<dbReference type="AlphaFoldDB" id="A0A4S4K033"/>
<keyword evidence="1" id="KW-1133">Transmembrane helix</keyword>
<gene>
    <name evidence="2" type="ORF">AJ85_18660</name>
</gene>
<evidence type="ECO:0000256" key="1">
    <source>
        <dbReference type="SAM" id="Phobius"/>
    </source>
</evidence>